<dbReference type="EMBL" id="JAHRIQ010034409">
    <property type="protein sequence ID" value="MEQ2231394.1"/>
    <property type="molecule type" value="Genomic_DNA"/>
</dbReference>
<protein>
    <submittedName>
        <fullName evidence="1">Uncharacterized protein</fullName>
    </submittedName>
</protein>
<organism evidence="1 2">
    <name type="scientific">Ilyodon furcidens</name>
    <name type="common">goldbreast splitfin</name>
    <dbReference type="NCBI Taxonomy" id="33524"/>
    <lineage>
        <taxon>Eukaryota</taxon>
        <taxon>Metazoa</taxon>
        <taxon>Chordata</taxon>
        <taxon>Craniata</taxon>
        <taxon>Vertebrata</taxon>
        <taxon>Euteleostomi</taxon>
        <taxon>Actinopterygii</taxon>
        <taxon>Neopterygii</taxon>
        <taxon>Teleostei</taxon>
        <taxon>Neoteleostei</taxon>
        <taxon>Acanthomorphata</taxon>
        <taxon>Ovalentaria</taxon>
        <taxon>Atherinomorphae</taxon>
        <taxon>Cyprinodontiformes</taxon>
        <taxon>Goodeidae</taxon>
        <taxon>Ilyodon</taxon>
    </lineage>
</organism>
<comment type="caution">
    <text evidence="1">The sequence shown here is derived from an EMBL/GenBank/DDBJ whole genome shotgun (WGS) entry which is preliminary data.</text>
</comment>
<sequence length="100" mass="10858">MTSLCQKKKLWATSKPVSAAPTLPSCKYSLLQKCISDTESAPESADALLFLFHIQAEYSGRPSAVCQNFSHLGEGAHQLPGDQKCSGRKLQHVNGPIIYP</sequence>
<evidence type="ECO:0000313" key="2">
    <source>
        <dbReference type="Proteomes" id="UP001482620"/>
    </source>
</evidence>
<keyword evidence="2" id="KW-1185">Reference proteome</keyword>
<proteinExistence type="predicted"/>
<evidence type="ECO:0000313" key="1">
    <source>
        <dbReference type="EMBL" id="MEQ2231394.1"/>
    </source>
</evidence>
<name>A0ABV0TES4_9TELE</name>
<reference evidence="1 2" key="1">
    <citation type="submission" date="2021-06" db="EMBL/GenBank/DDBJ databases">
        <authorList>
            <person name="Palmer J.M."/>
        </authorList>
    </citation>
    <scope>NUCLEOTIDE SEQUENCE [LARGE SCALE GENOMIC DNA]</scope>
    <source>
        <strain evidence="2">if_2019</strain>
        <tissue evidence="1">Muscle</tissue>
    </source>
</reference>
<dbReference type="Proteomes" id="UP001482620">
    <property type="component" value="Unassembled WGS sequence"/>
</dbReference>
<accession>A0ABV0TES4</accession>
<gene>
    <name evidence="1" type="ORF">ILYODFUR_039154</name>
</gene>